<feature type="region of interest" description="Disordered" evidence="2">
    <location>
        <begin position="327"/>
        <end position="442"/>
    </location>
</feature>
<feature type="region of interest" description="Disordered" evidence="2">
    <location>
        <begin position="1"/>
        <end position="23"/>
    </location>
</feature>
<name>A0A830HTQ8_9CHLO</name>
<feature type="compositionally biased region" description="Basic residues" evidence="2">
    <location>
        <begin position="720"/>
        <end position="731"/>
    </location>
</feature>
<organism evidence="3 4">
    <name type="scientific">Pycnococcus provasolii</name>
    <dbReference type="NCBI Taxonomy" id="41880"/>
    <lineage>
        <taxon>Eukaryota</taxon>
        <taxon>Viridiplantae</taxon>
        <taxon>Chlorophyta</taxon>
        <taxon>Pseudoscourfieldiophyceae</taxon>
        <taxon>Pseudoscourfieldiales</taxon>
        <taxon>Pycnococcaceae</taxon>
        <taxon>Pycnococcus</taxon>
    </lineage>
</organism>
<feature type="compositionally biased region" description="Polar residues" evidence="2">
    <location>
        <begin position="473"/>
        <end position="491"/>
    </location>
</feature>
<feature type="region of interest" description="Disordered" evidence="2">
    <location>
        <begin position="134"/>
        <end position="275"/>
    </location>
</feature>
<gene>
    <name evidence="3" type="ORF">PPROV_000909900</name>
</gene>
<reference evidence="3" key="1">
    <citation type="submission" date="2020-10" db="EMBL/GenBank/DDBJ databases">
        <title>Unveiling of a novel bifunctional photoreceptor, Dualchrome1, isolated from a cosmopolitan green alga.</title>
        <authorList>
            <person name="Suzuki S."/>
            <person name="Kawachi M."/>
        </authorList>
    </citation>
    <scope>NUCLEOTIDE SEQUENCE</scope>
    <source>
        <strain evidence="3">NIES 2893</strain>
    </source>
</reference>
<feature type="compositionally biased region" description="Low complexity" evidence="2">
    <location>
        <begin position="381"/>
        <end position="408"/>
    </location>
</feature>
<evidence type="ECO:0000313" key="4">
    <source>
        <dbReference type="Proteomes" id="UP000660262"/>
    </source>
</evidence>
<keyword evidence="4" id="KW-1185">Reference proteome</keyword>
<dbReference type="EMBL" id="BNJQ01000029">
    <property type="protein sequence ID" value="GHP10368.1"/>
    <property type="molecule type" value="Genomic_DNA"/>
</dbReference>
<evidence type="ECO:0000313" key="3">
    <source>
        <dbReference type="EMBL" id="GHP10368.1"/>
    </source>
</evidence>
<feature type="compositionally biased region" description="Basic and acidic residues" evidence="2">
    <location>
        <begin position="185"/>
        <end position="200"/>
    </location>
</feature>
<sequence length="797" mass="85216">MAEARVTSAVSHASAELSERAARTENTLARLEEALGTTSELASNQELEIDKLRREAVLMSNDYKRFVEASNARWLELTDYCDAMTQDARSEVAVSTAEAAASCAEAAAAAKEAKESADAAKDAVEAARKATKKAAKKKAADTSHLSVVVEDDSESPPEPEMKVAEEGQEGNDIPESTTSSGLEDEAGHEGDDANIVKDARTNSGTLTVTVTDQPKAAGDSTSQQERKIEVRRKAPHGAPHGTGGWISPQVRPASERRQRPVSRIGPTESMDERLTDGIDTIRQLGFGFARLQLEVGDAQKRSAQMAESVDRLGSELMQTLVQGRTTWQRQDIGPGGSSQTSSPAGTPVRAAPTPSPFVAHGQPPLPPPPPPVSPYHHHQQQEQQYLQQPQQQYLQQPQQQYLQQHAQYTAGMAPPPLAPYHQYHSSPSRPPPHVAPTAPSTNSQLYVAPGPSQVIGVASQDAHAYLQPGAYAPSSSQDGLTVEPSSSSQDSVRPAPNVRRMLDVKIGEQVHGSPQPPLHSSTKNTIGMDTARGGHVELSQAQAANMMGSLQMWTAPSTNTVGMDTAQGGHVELSQAQAANMKESLQMWTAPSTNTVGMDTGHGGHVELSQTQATNMKESLQLWTTPTMEPSSSSMDEPPKDEPVVTTAKKMDALSLWMKESKDETQTQTQKRVDSWVGEQSGSPSADDETETETNQDDDDGDDDDTTTVVTESESSEPVKKKKKLVKKKASSKVASKSALKSEVSSSKLSSKLSARPSSTSVSSVSTTTSLKRRTSVASTASTTSGAKKVLKKKSSK</sequence>
<accession>A0A830HTQ8</accession>
<feature type="region of interest" description="Disordered" evidence="2">
    <location>
        <begin position="624"/>
        <end position="797"/>
    </location>
</feature>
<feature type="compositionally biased region" description="Low complexity" evidence="2">
    <location>
        <begin position="624"/>
        <end position="636"/>
    </location>
</feature>
<comment type="caution">
    <text evidence="3">The sequence shown here is derived from an EMBL/GenBank/DDBJ whole genome shotgun (WGS) entry which is preliminary data.</text>
</comment>
<evidence type="ECO:0000256" key="1">
    <source>
        <dbReference type="SAM" id="Coils"/>
    </source>
</evidence>
<feature type="compositionally biased region" description="Acidic residues" evidence="2">
    <location>
        <begin position="686"/>
        <end position="706"/>
    </location>
</feature>
<feature type="compositionally biased region" description="Polar residues" evidence="2">
    <location>
        <begin position="201"/>
        <end position="212"/>
    </location>
</feature>
<feature type="compositionally biased region" description="Pro residues" evidence="2">
    <location>
        <begin position="363"/>
        <end position="373"/>
    </location>
</feature>
<feature type="compositionally biased region" description="Low complexity" evidence="2">
    <location>
        <begin position="732"/>
        <end position="785"/>
    </location>
</feature>
<feature type="region of interest" description="Disordered" evidence="2">
    <location>
        <begin position="469"/>
        <end position="496"/>
    </location>
</feature>
<dbReference type="AlphaFoldDB" id="A0A830HTQ8"/>
<protein>
    <submittedName>
        <fullName evidence="3">Uncharacterized protein</fullName>
    </submittedName>
</protein>
<dbReference type="Proteomes" id="UP000660262">
    <property type="component" value="Unassembled WGS sequence"/>
</dbReference>
<evidence type="ECO:0000256" key="2">
    <source>
        <dbReference type="SAM" id="MobiDB-lite"/>
    </source>
</evidence>
<keyword evidence="1" id="KW-0175">Coiled coil</keyword>
<feature type="coiled-coil region" evidence="1">
    <location>
        <begin position="103"/>
        <end position="130"/>
    </location>
</feature>
<proteinExistence type="predicted"/>